<dbReference type="GO" id="GO:0005634">
    <property type="term" value="C:nucleus"/>
    <property type="evidence" value="ECO:0007669"/>
    <property type="project" value="UniProtKB-SubCell"/>
</dbReference>
<dbReference type="GO" id="GO:0005737">
    <property type="term" value="C:cytoplasm"/>
    <property type="evidence" value="ECO:0007669"/>
    <property type="project" value="UniProtKB-SubCell"/>
</dbReference>
<dbReference type="Gene3D" id="1.20.58.200">
    <property type="entry name" value="Translin, domain 2"/>
    <property type="match status" value="1"/>
</dbReference>
<dbReference type="InterPro" id="IPR002848">
    <property type="entry name" value="Translin_fam"/>
</dbReference>
<dbReference type="Pfam" id="PF01997">
    <property type="entry name" value="Translin"/>
    <property type="match status" value="1"/>
</dbReference>
<sequence>MDASTASGGSPFMPMFEKFRLELDEHHDRRERVIKASRDVTAASKKMIRTVGKPIPPGVRKGFTQHEEVIRSQYTNISKDMQGLNSFRYQRQISGGNQELLEALTFQHYLETEQLLSYLEANDRVAGLGGPESPILLTPDDYLLGVFDMVGELMRHAVTAMATGELSGAASSTGNENIASRGILADMRDLRSSLERLEVDDGFLSRDIEKKMPVMKQCVEKVENAAYGLIVRGSERPKGWMPDTDHVGKGEVEGY</sequence>
<dbReference type="InterPro" id="IPR036081">
    <property type="entry name" value="Translin_sf"/>
</dbReference>
<evidence type="ECO:0000256" key="4">
    <source>
        <dbReference type="ARBA" id="ARBA00022490"/>
    </source>
</evidence>
<accession>A0A9P4IQ02</accession>
<evidence type="ECO:0000256" key="5">
    <source>
        <dbReference type="ARBA" id="ARBA00023242"/>
    </source>
</evidence>
<evidence type="ECO:0000313" key="7">
    <source>
        <dbReference type="Proteomes" id="UP000799772"/>
    </source>
</evidence>
<dbReference type="Proteomes" id="UP000799772">
    <property type="component" value="Unassembled WGS sequence"/>
</dbReference>
<evidence type="ECO:0000256" key="1">
    <source>
        <dbReference type="ARBA" id="ARBA00004123"/>
    </source>
</evidence>
<dbReference type="CDD" id="cd14820">
    <property type="entry name" value="TRAX"/>
    <property type="match status" value="1"/>
</dbReference>
<dbReference type="InterPro" id="IPR016069">
    <property type="entry name" value="Translin_C"/>
</dbReference>
<protein>
    <submittedName>
        <fullName evidence="6">Translin</fullName>
    </submittedName>
</protein>
<comment type="caution">
    <text evidence="6">The sequence shown here is derived from an EMBL/GenBank/DDBJ whole genome shotgun (WGS) entry which is preliminary data.</text>
</comment>
<evidence type="ECO:0000313" key="6">
    <source>
        <dbReference type="EMBL" id="KAF2102422.1"/>
    </source>
</evidence>
<name>A0A9P4IQ02_9PEZI</name>
<dbReference type="GO" id="GO:0043565">
    <property type="term" value="F:sequence-specific DNA binding"/>
    <property type="evidence" value="ECO:0007669"/>
    <property type="project" value="InterPro"/>
</dbReference>
<dbReference type="AlphaFoldDB" id="A0A9P4IQ02"/>
<dbReference type="Gene3D" id="1.20.58.190">
    <property type="entry name" value="Translin, domain 1"/>
    <property type="match status" value="1"/>
</dbReference>
<dbReference type="EMBL" id="ML978122">
    <property type="protein sequence ID" value="KAF2102422.1"/>
    <property type="molecule type" value="Genomic_DNA"/>
</dbReference>
<dbReference type="PANTHER" id="PTHR10741">
    <property type="entry name" value="TRANSLIN AND TRANSLIN ASSOCIATED PROTEIN X"/>
    <property type="match status" value="1"/>
</dbReference>
<organism evidence="6 7">
    <name type="scientific">Rhizodiscina lignyota</name>
    <dbReference type="NCBI Taxonomy" id="1504668"/>
    <lineage>
        <taxon>Eukaryota</taxon>
        <taxon>Fungi</taxon>
        <taxon>Dikarya</taxon>
        <taxon>Ascomycota</taxon>
        <taxon>Pezizomycotina</taxon>
        <taxon>Dothideomycetes</taxon>
        <taxon>Pleosporomycetidae</taxon>
        <taxon>Aulographales</taxon>
        <taxon>Rhizodiscinaceae</taxon>
        <taxon>Rhizodiscina</taxon>
    </lineage>
</organism>
<keyword evidence="5" id="KW-0539">Nucleus</keyword>
<gene>
    <name evidence="6" type="ORF">NA57DRAFT_32077</name>
</gene>
<evidence type="ECO:0000256" key="3">
    <source>
        <dbReference type="ARBA" id="ARBA00005902"/>
    </source>
</evidence>
<dbReference type="OrthoDB" id="31005at2759"/>
<comment type="similarity">
    <text evidence="3">Belongs to the translin family.</text>
</comment>
<keyword evidence="4" id="KW-0963">Cytoplasm</keyword>
<proteinExistence type="inferred from homology"/>
<dbReference type="InterPro" id="IPR016068">
    <property type="entry name" value="Translin_N"/>
</dbReference>
<dbReference type="SUPFAM" id="SSF74784">
    <property type="entry name" value="Translin"/>
    <property type="match status" value="1"/>
</dbReference>
<comment type="subcellular location">
    <subcellularLocation>
        <location evidence="2">Cytoplasm</location>
    </subcellularLocation>
    <subcellularLocation>
        <location evidence="1">Nucleus</location>
    </subcellularLocation>
</comment>
<keyword evidence="7" id="KW-1185">Reference proteome</keyword>
<reference evidence="6" key="1">
    <citation type="journal article" date="2020" name="Stud. Mycol.">
        <title>101 Dothideomycetes genomes: a test case for predicting lifestyles and emergence of pathogens.</title>
        <authorList>
            <person name="Haridas S."/>
            <person name="Albert R."/>
            <person name="Binder M."/>
            <person name="Bloem J."/>
            <person name="Labutti K."/>
            <person name="Salamov A."/>
            <person name="Andreopoulos B."/>
            <person name="Baker S."/>
            <person name="Barry K."/>
            <person name="Bills G."/>
            <person name="Bluhm B."/>
            <person name="Cannon C."/>
            <person name="Castanera R."/>
            <person name="Culley D."/>
            <person name="Daum C."/>
            <person name="Ezra D."/>
            <person name="Gonzalez J."/>
            <person name="Henrissat B."/>
            <person name="Kuo A."/>
            <person name="Liang C."/>
            <person name="Lipzen A."/>
            <person name="Lutzoni F."/>
            <person name="Magnuson J."/>
            <person name="Mondo S."/>
            <person name="Nolan M."/>
            <person name="Ohm R."/>
            <person name="Pangilinan J."/>
            <person name="Park H.-J."/>
            <person name="Ramirez L."/>
            <person name="Alfaro M."/>
            <person name="Sun H."/>
            <person name="Tritt A."/>
            <person name="Yoshinaga Y."/>
            <person name="Zwiers L.-H."/>
            <person name="Turgeon B."/>
            <person name="Goodwin S."/>
            <person name="Spatafora J."/>
            <person name="Crous P."/>
            <person name="Grigoriev I."/>
        </authorList>
    </citation>
    <scope>NUCLEOTIDE SEQUENCE</scope>
    <source>
        <strain evidence="6">CBS 133067</strain>
    </source>
</reference>
<evidence type="ECO:0000256" key="2">
    <source>
        <dbReference type="ARBA" id="ARBA00004496"/>
    </source>
</evidence>